<feature type="transmembrane region" description="Helical" evidence="8">
    <location>
        <begin position="6"/>
        <end position="29"/>
    </location>
</feature>
<evidence type="ECO:0000259" key="9">
    <source>
        <dbReference type="PROSITE" id="PS50262"/>
    </source>
</evidence>
<protein>
    <recommendedName>
        <fullName evidence="9">G-protein coupled receptors family 1 profile domain-containing protein</fullName>
    </recommendedName>
</protein>
<gene>
    <name evidence="10" type="ORF">NQ318_018707</name>
</gene>
<evidence type="ECO:0000256" key="2">
    <source>
        <dbReference type="ARBA" id="ARBA00010663"/>
    </source>
</evidence>
<keyword evidence="3" id="KW-1003">Cell membrane</keyword>
<dbReference type="Gene3D" id="1.20.1070.10">
    <property type="entry name" value="Rhodopsin 7-helix transmembrane proteins"/>
    <property type="match status" value="1"/>
</dbReference>
<dbReference type="PROSITE" id="PS50262">
    <property type="entry name" value="G_PROTEIN_RECEP_F1_2"/>
    <property type="match status" value="1"/>
</dbReference>
<dbReference type="Proteomes" id="UP001162162">
    <property type="component" value="Unassembled WGS sequence"/>
</dbReference>
<feature type="domain" description="G-protein coupled receptors family 1 profile" evidence="9">
    <location>
        <begin position="1"/>
        <end position="96"/>
    </location>
</feature>
<reference evidence="10" key="1">
    <citation type="journal article" date="2023" name="Insect Mol. Biol.">
        <title>Genome sequencing provides insights into the evolution of gene families encoding plant cell wall-degrading enzymes in longhorned beetles.</title>
        <authorList>
            <person name="Shin N.R."/>
            <person name="Okamura Y."/>
            <person name="Kirsch R."/>
            <person name="Pauchet Y."/>
        </authorList>
    </citation>
    <scope>NUCLEOTIDE SEQUENCE</scope>
    <source>
        <strain evidence="10">AMC_N1</strain>
    </source>
</reference>
<dbReference type="PANTHER" id="PTHR24241">
    <property type="entry name" value="NEUROPEPTIDE RECEPTOR-RELATED G-PROTEIN COUPLED RECEPTOR"/>
    <property type="match status" value="1"/>
</dbReference>
<dbReference type="InterPro" id="IPR017452">
    <property type="entry name" value="GPCR_Rhodpsn_7TM"/>
</dbReference>
<evidence type="ECO:0000256" key="7">
    <source>
        <dbReference type="ARBA" id="ARBA00023170"/>
    </source>
</evidence>
<feature type="transmembrane region" description="Helical" evidence="8">
    <location>
        <begin position="64"/>
        <end position="86"/>
    </location>
</feature>
<dbReference type="AlphaFoldDB" id="A0AAV8ZFP8"/>
<evidence type="ECO:0000256" key="5">
    <source>
        <dbReference type="ARBA" id="ARBA00022989"/>
    </source>
</evidence>
<evidence type="ECO:0000256" key="4">
    <source>
        <dbReference type="ARBA" id="ARBA00022692"/>
    </source>
</evidence>
<dbReference type="EMBL" id="JAPWTK010000001">
    <property type="protein sequence ID" value="KAJ8963241.1"/>
    <property type="molecule type" value="Genomic_DNA"/>
</dbReference>
<accession>A0AAV8ZFP8</accession>
<dbReference type="PANTHER" id="PTHR24241:SF161">
    <property type="entry name" value="G-PROTEIN COUPLED RECEPTORS FAMILY 1 PROFILE DOMAIN-CONTAINING PROTEIN"/>
    <property type="match status" value="1"/>
</dbReference>
<dbReference type="SUPFAM" id="SSF81321">
    <property type="entry name" value="Family A G protein-coupled receptor-like"/>
    <property type="match status" value="1"/>
</dbReference>
<comment type="subcellular location">
    <subcellularLocation>
        <location evidence="1">Cell membrane</location>
        <topology evidence="1">Multi-pass membrane protein</topology>
    </subcellularLocation>
</comment>
<evidence type="ECO:0000313" key="11">
    <source>
        <dbReference type="Proteomes" id="UP001162162"/>
    </source>
</evidence>
<dbReference type="GO" id="GO:0032870">
    <property type="term" value="P:cellular response to hormone stimulus"/>
    <property type="evidence" value="ECO:0007669"/>
    <property type="project" value="TreeGrafter"/>
</dbReference>
<evidence type="ECO:0000313" key="10">
    <source>
        <dbReference type="EMBL" id="KAJ8963241.1"/>
    </source>
</evidence>
<evidence type="ECO:0000256" key="1">
    <source>
        <dbReference type="ARBA" id="ARBA00004651"/>
    </source>
</evidence>
<evidence type="ECO:0000256" key="6">
    <source>
        <dbReference type="ARBA" id="ARBA00023136"/>
    </source>
</evidence>
<keyword evidence="5 8" id="KW-1133">Transmembrane helix</keyword>
<organism evidence="10 11">
    <name type="scientific">Aromia moschata</name>
    <dbReference type="NCBI Taxonomy" id="1265417"/>
    <lineage>
        <taxon>Eukaryota</taxon>
        <taxon>Metazoa</taxon>
        <taxon>Ecdysozoa</taxon>
        <taxon>Arthropoda</taxon>
        <taxon>Hexapoda</taxon>
        <taxon>Insecta</taxon>
        <taxon>Pterygota</taxon>
        <taxon>Neoptera</taxon>
        <taxon>Endopterygota</taxon>
        <taxon>Coleoptera</taxon>
        <taxon>Polyphaga</taxon>
        <taxon>Cucujiformia</taxon>
        <taxon>Chrysomeloidea</taxon>
        <taxon>Cerambycidae</taxon>
        <taxon>Cerambycinae</taxon>
        <taxon>Callichromatini</taxon>
        <taxon>Aromia</taxon>
    </lineage>
</organism>
<keyword evidence="7" id="KW-0675">Receptor</keyword>
<dbReference type="Pfam" id="PF00001">
    <property type="entry name" value="7tm_1"/>
    <property type="match status" value="1"/>
</dbReference>
<keyword evidence="6 8" id="KW-0472">Membrane</keyword>
<evidence type="ECO:0000256" key="8">
    <source>
        <dbReference type="SAM" id="Phobius"/>
    </source>
</evidence>
<name>A0AAV8ZFP8_9CUCU</name>
<evidence type="ECO:0000256" key="3">
    <source>
        <dbReference type="ARBA" id="ARBA00022475"/>
    </source>
</evidence>
<dbReference type="InterPro" id="IPR000276">
    <property type="entry name" value="GPCR_Rhodpsn"/>
</dbReference>
<proteinExistence type="inferred from homology"/>
<keyword evidence="4 8" id="KW-0812">Transmembrane</keyword>
<dbReference type="GO" id="GO:0042277">
    <property type="term" value="F:peptide binding"/>
    <property type="evidence" value="ECO:0007669"/>
    <property type="project" value="TreeGrafter"/>
</dbReference>
<comment type="similarity">
    <text evidence="2">Belongs to the G-protein coupled receptor 1 family.</text>
</comment>
<dbReference type="GO" id="GO:0005886">
    <property type="term" value="C:plasma membrane"/>
    <property type="evidence" value="ECO:0007669"/>
    <property type="project" value="UniProtKB-SubCell"/>
</dbReference>
<comment type="caution">
    <text evidence="10">The sequence shown here is derived from an EMBL/GenBank/DDBJ whole genome shotgun (WGS) entry which is preliminary data.</text>
</comment>
<sequence length="96" mass="10924">MDDRYSISIFIIPLVVLVYTYTCICREIWQSSELSLRPRSSQRGGNKRTPFISRAKINTVKQTIAVIVMYIVCSAPFIVAQLWAAIDPNNPFLEGK</sequence>
<keyword evidence="11" id="KW-1185">Reference proteome</keyword>
<dbReference type="GO" id="GO:0005000">
    <property type="term" value="F:vasopressin receptor activity"/>
    <property type="evidence" value="ECO:0007669"/>
    <property type="project" value="TreeGrafter"/>
</dbReference>